<dbReference type="AlphaFoldDB" id="A0A4C1Z2U6"/>
<comment type="caution">
    <text evidence="1">The sequence shown here is derived from an EMBL/GenBank/DDBJ whole genome shotgun (WGS) entry which is preliminary data.</text>
</comment>
<keyword evidence="2" id="KW-1185">Reference proteome</keyword>
<protein>
    <submittedName>
        <fullName evidence="1">Uncharacterized protein</fullName>
    </submittedName>
</protein>
<gene>
    <name evidence="1" type="ORF">EVAR_6212_1</name>
</gene>
<dbReference type="Proteomes" id="UP000299102">
    <property type="component" value="Unassembled WGS sequence"/>
</dbReference>
<evidence type="ECO:0000313" key="1">
    <source>
        <dbReference type="EMBL" id="GBP81354.1"/>
    </source>
</evidence>
<dbReference type="EMBL" id="BGZK01001507">
    <property type="protein sequence ID" value="GBP81354.1"/>
    <property type="molecule type" value="Genomic_DNA"/>
</dbReference>
<accession>A0A4C1Z2U6</accession>
<name>A0A4C1Z2U6_EUMVA</name>
<proteinExistence type="predicted"/>
<evidence type="ECO:0000313" key="2">
    <source>
        <dbReference type="Proteomes" id="UP000299102"/>
    </source>
</evidence>
<organism evidence="1 2">
    <name type="scientific">Eumeta variegata</name>
    <name type="common">Bagworm moth</name>
    <name type="synonym">Eumeta japonica</name>
    <dbReference type="NCBI Taxonomy" id="151549"/>
    <lineage>
        <taxon>Eukaryota</taxon>
        <taxon>Metazoa</taxon>
        <taxon>Ecdysozoa</taxon>
        <taxon>Arthropoda</taxon>
        <taxon>Hexapoda</taxon>
        <taxon>Insecta</taxon>
        <taxon>Pterygota</taxon>
        <taxon>Neoptera</taxon>
        <taxon>Endopterygota</taxon>
        <taxon>Lepidoptera</taxon>
        <taxon>Glossata</taxon>
        <taxon>Ditrysia</taxon>
        <taxon>Tineoidea</taxon>
        <taxon>Psychidae</taxon>
        <taxon>Oiketicinae</taxon>
        <taxon>Eumeta</taxon>
    </lineage>
</organism>
<sequence>MGLLDGEIPYSHRIQTDSSSFFRCISFNELVSVTVATPLHYHFLHRPLPLPSARFFLHQIIPRAPHWYLLALVSNFDRIFSGIGIRNSIRIIIENGFYIGLKLKDVFYVHAGETVGEKLDRRAQAREDRAVCLHLLVVSAPPLPREALLH</sequence>
<reference evidence="1 2" key="1">
    <citation type="journal article" date="2019" name="Commun. Biol.">
        <title>The bagworm genome reveals a unique fibroin gene that provides high tensile strength.</title>
        <authorList>
            <person name="Kono N."/>
            <person name="Nakamura H."/>
            <person name="Ohtoshi R."/>
            <person name="Tomita M."/>
            <person name="Numata K."/>
            <person name="Arakawa K."/>
        </authorList>
    </citation>
    <scope>NUCLEOTIDE SEQUENCE [LARGE SCALE GENOMIC DNA]</scope>
</reference>